<sequence length="274" mass="29652">MAGVQAGTRLRWVDPERGFGPGEEPTTLLAMDSWLVDEGRVKALDAHAERFISACAALRAIPARRTTAFLGAAVERLPRQGRWFPRVELVLAGGVLCFQLWMRPAPPRGERVRLWTSPHPDRRIRPSVKGADLAHLTLLRQQALDAGADEALILAPDGRIREGSTTSLLWWRGDTLCAVPEGPDALASVTRALLLRAASDAGVDVALERPTPYELDGLEVWAVNALHGIRPVTAWTGLPAGVEAGASRRVEEWNRVLDETAAPVVADAGRGITP</sequence>
<dbReference type="SUPFAM" id="SSF56752">
    <property type="entry name" value="D-aminoacid aminotransferase-like PLP-dependent enzymes"/>
    <property type="match status" value="1"/>
</dbReference>
<dbReference type="OrthoDB" id="4570776at2"/>
<dbReference type="InterPro" id="IPR036038">
    <property type="entry name" value="Aminotransferase-like"/>
</dbReference>
<dbReference type="GO" id="GO:0008483">
    <property type="term" value="F:transaminase activity"/>
    <property type="evidence" value="ECO:0007669"/>
    <property type="project" value="UniProtKB-KW"/>
</dbReference>
<dbReference type="Gene3D" id="3.20.10.10">
    <property type="entry name" value="D-amino Acid Aminotransferase, subunit A, domain 2"/>
    <property type="match status" value="1"/>
</dbReference>
<dbReference type="InterPro" id="IPR001544">
    <property type="entry name" value="Aminotrans_IV"/>
</dbReference>
<dbReference type="Pfam" id="PF01063">
    <property type="entry name" value="Aminotran_4"/>
    <property type="match status" value="1"/>
</dbReference>
<keyword evidence="2" id="KW-1185">Reference proteome</keyword>
<reference evidence="1 2" key="1">
    <citation type="submission" date="2016-07" db="EMBL/GenBank/DDBJ databases">
        <title>Enhancement of antibiotic productionsby engineered nitrateutilization in actinobacteria.</title>
        <authorList>
            <person name="Meng S.C."/>
        </authorList>
    </citation>
    <scope>NUCLEOTIDE SEQUENCE [LARGE SCALE GENOMIC DNA]</scope>
    <source>
        <strain evidence="1 2">NRRL 2936</strain>
    </source>
</reference>
<protein>
    <submittedName>
        <fullName evidence="1">Aminotransferase class IV</fullName>
    </submittedName>
</protein>
<name>A0A1B1M1T7_STRLN</name>
<dbReference type="RefSeq" id="WP_067425999.1">
    <property type="nucleotide sequence ID" value="NZ_CP016438.1"/>
</dbReference>
<dbReference type="Proteomes" id="UP000092598">
    <property type="component" value="Chromosome"/>
</dbReference>
<dbReference type="KEGG" id="sls:SLINC_0381"/>
<proteinExistence type="predicted"/>
<keyword evidence="1" id="KW-0032">Aminotransferase</keyword>
<keyword evidence="1" id="KW-0808">Transferase</keyword>
<evidence type="ECO:0000313" key="2">
    <source>
        <dbReference type="Proteomes" id="UP000092598"/>
    </source>
</evidence>
<dbReference type="STRING" id="1915.SLINC_0381"/>
<dbReference type="EMBL" id="CP016438">
    <property type="protein sequence ID" value="ANS62605.1"/>
    <property type="molecule type" value="Genomic_DNA"/>
</dbReference>
<evidence type="ECO:0000313" key="1">
    <source>
        <dbReference type="EMBL" id="ANS62605.1"/>
    </source>
</evidence>
<dbReference type="InterPro" id="IPR043132">
    <property type="entry name" value="BCAT-like_C"/>
</dbReference>
<organism evidence="1 2">
    <name type="scientific">Streptomyces lincolnensis</name>
    <dbReference type="NCBI Taxonomy" id="1915"/>
    <lineage>
        <taxon>Bacteria</taxon>
        <taxon>Bacillati</taxon>
        <taxon>Actinomycetota</taxon>
        <taxon>Actinomycetes</taxon>
        <taxon>Kitasatosporales</taxon>
        <taxon>Streptomycetaceae</taxon>
        <taxon>Streptomyces</taxon>
    </lineage>
</organism>
<dbReference type="PATRIC" id="fig|1915.4.peg.481"/>
<dbReference type="AlphaFoldDB" id="A0A1B1M1T7"/>
<gene>
    <name evidence="1" type="ORF">SLINC_0381</name>
</gene>
<accession>A0A1B1M1T7</accession>